<dbReference type="InterPro" id="IPR020094">
    <property type="entry name" value="TruA/RsuA/RluB/E/F_N"/>
</dbReference>
<dbReference type="GO" id="GO:0031119">
    <property type="term" value="P:tRNA pseudouridine synthesis"/>
    <property type="evidence" value="ECO:0007669"/>
    <property type="project" value="TreeGrafter"/>
</dbReference>
<evidence type="ECO:0000313" key="6">
    <source>
        <dbReference type="EMBL" id="GFH46193.1"/>
    </source>
</evidence>
<dbReference type="PANTHER" id="PTHR11142">
    <property type="entry name" value="PSEUDOURIDYLATE SYNTHASE"/>
    <property type="match status" value="1"/>
</dbReference>
<keyword evidence="2 4" id="KW-0819">tRNA processing</keyword>
<comment type="catalytic activity">
    <reaction evidence="4">
        <text>uridine(38/39/40) in tRNA = pseudouridine(38/39/40) in tRNA</text>
        <dbReference type="Rhea" id="RHEA:22376"/>
        <dbReference type="Rhea" id="RHEA-COMP:10085"/>
        <dbReference type="Rhea" id="RHEA-COMP:10087"/>
        <dbReference type="ChEBI" id="CHEBI:65314"/>
        <dbReference type="ChEBI" id="CHEBI:65315"/>
        <dbReference type="EC" id="5.4.99.12"/>
    </reaction>
</comment>
<evidence type="ECO:0000256" key="4">
    <source>
        <dbReference type="RuleBase" id="RU003792"/>
    </source>
</evidence>
<dbReference type="PANTHER" id="PTHR11142:SF0">
    <property type="entry name" value="TRNA PSEUDOURIDINE SYNTHASE-LIKE 1"/>
    <property type="match status" value="1"/>
</dbReference>
<dbReference type="InterPro" id="IPR020103">
    <property type="entry name" value="PsdUridine_synth_cat_dom_sf"/>
</dbReference>
<evidence type="ECO:0000256" key="3">
    <source>
        <dbReference type="ARBA" id="ARBA00023235"/>
    </source>
</evidence>
<keyword evidence="7" id="KW-1185">Reference proteome</keyword>
<feature type="domain" description="Pseudouridine synthase I TruA alpha/beta" evidence="5">
    <location>
        <begin position="29"/>
        <end position="86"/>
    </location>
</feature>
<dbReference type="Proteomes" id="UP001054902">
    <property type="component" value="Unassembled WGS sequence"/>
</dbReference>
<evidence type="ECO:0000313" key="7">
    <source>
        <dbReference type="Proteomes" id="UP001054902"/>
    </source>
</evidence>
<organism evidence="6 7">
    <name type="scientific">Chaetoceros tenuissimus</name>
    <dbReference type="NCBI Taxonomy" id="426638"/>
    <lineage>
        <taxon>Eukaryota</taxon>
        <taxon>Sar</taxon>
        <taxon>Stramenopiles</taxon>
        <taxon>Ochrophyta</taxon>
        <taxon>Bacillariophyta</taxon>
        <taxon>Coscinodiscophyceae</taxon>
        <taxon>Chaetocerotophycidae</taxon>
        <taxon>Chaetocerotales</taxon>
        <taxon>Chaetocerotaceae</taxon>
        <taxon>Chaetoceros</taxon>
    </lineage>
</organism>
<dbReference type="InterPro" id="IPR020097">
    <property type="entry name" value="PsdUridine_synth_TruA_a/b_dom"/>
</dbReference>
<dbReference type="InterPro" id="IPR001406">
    <property type="entry name" value="PsdUridine_synth_TruA"/>
</dbReference>
<feature type="domain" description="Pseudouridine synthase I TruA alpha/beta" evidence="5">
    <location>
        <begin position="197"/>
        <end position="325"/>
    </location>
</feature>
<evidence type="ECO:0000256" key="2">
    <source>
        <dbReference type="ARBA" id="ARBA00022694"/>
    </source>
</evidence>
<reference evidence="6 7" key="1">
    <citation type="journal article" date="2021" name="Sci. Rep.">
        <title>The genome of the diatom Chaetoceros tenuissimus carries an ancient integrated fragment of an extant virus.</title>
        <authorList>
            <person name="Hongo Y."/>
            <person name="Kimura K."/>
            <person name="Takaki Y."/>
            <person name="Yoshida Y."/>
            <person name="Baba S."/>
            <person name="Kobayashi G."/>
            <person name="Nagasaki K."/>
            <person name="Hano T."/>
            <person name="Tomaru Y."/>
        </authorList>
    </citation>
    <scope>NUCLEOTIDE SEQUENCE [LARGE SCALE GENOMIC DNA]</scope>
    <source>
        <strain evidence="6 7">NIES-3715</strain>
    </source>
</reference>
<sequence>MPHQRERNAVRCESRCVMEGCHRFAIRISYDGSGYKGFQSQPHGNTIQDDIEKRLGSMVRRRVRIFAAGRTDAGVHAMGQIITVDLAENEILRFTRSKQKNHENDENKIVSQTDLNTMAKILSSALRLFECNQLKGSISAQAVTPVPHDFDPRYSCVWKRYVYTISYNGAICGRSPFLVRYAWQLEDDLNTADMIHASKLLEGEHDFQWLSIFEVGEERSSIRKLHLSVKEEEHSSLFGKSKILKISATCDFFLYKMVRRIVGVLVSIGQGKVDLAALETCIQEQDCVHSERSTDKQNQDKLQIPDGLLQTAPPNGLCLEHVQYDSIELN</sequence>
<proteinExistence type="inferred from homology"/>
<dbReference type="Gene3D" id="3.30.70.580">
    <property type="entry name" value="Pseudouridine synthase I, catalytic domain, N-terminal subdomain"/>
    <property type="match status" value="1"/>
</dbReference>
<gene>
    <name evidence="6" type="ORF">CTEN210_02667</name>
</gene>
<name>A0AAD3CHY5_9STRA</name>
<protein>
    <recommendedName>
        <fullName evidence="4">tRNA pseudouridine synthase</fullName>
        <ecNumber evidence="4">5.4.99.12</ecNumber>
    </recommendedName>
</protein>
<dbReference type="Gene3D" id="3.30.70.660">
    <property type="entry name" value="Pseudouridine synthase I, catalytic domain, C-terminal subdomain"/>
    <property type="match status" value="1"/>
</dbReference>
<dbReference type="Pfam" id="PF01416">
    <property type="entry name" value="PseudoU_synth_1"/>
    <property type="match status" value="2"/>
</dbReference>
<keyword evidence="3 4" id="KW-0413">Isomerase</keyword>
<dbReference type="GO" id="GO:0003723">
    <property type="term" value="F:RNA binding"/>
    <property type="evidence" value="ECO:0007669"/>
    <property type="project" value="InterPro"/>
</dbReference>
<dbReference type="InterPro" id="IPR020095">
    <property type="entry name" value="PsdUridine_synth_TruA_C"/>
</dbReference>
<evidence type="ECO:0000259" key="5">
    <source>
        <dbReference type="Pfam" id="PF01416"/>
    </source>
</evidence>
<dbReference type="EC" id="5.4.99.12" evidence="4"/>
<comment type="similarity">
    <text evidence="1 4">Belongs to the tRNA pseudouridine synthase TruA family.</text>
</comment>
<dbReference type="CDD" id="cd02570">
    <property type="entry name" value="PseudoU_synth_EcTruA"/>
    <property type="match status" value="1"/>
</dbReference>
<dbReference type="GO" id="GO:0160147">
    <property type="term" value="F:tRNA pseudouridine(38-40) synthase activity"/>
    <property type="evidence" value="ECO:0007669"/>
    <property type="project" value="UniProtKB-EC"/>
</dbReference>
<dbReference type="SUPFAM" id="SSF55120">
    <property type="entry name" value="Pseudouridine synthase"/>
    <property type="match status" value="1"/>
</dbReference>
<comment type="caution">
    <text evidence="6">The sequence shown here is derived from an EMBL/GenBank/DDBJ whole genome shotgun (WGS) entry which is preliminary data.</text>
</comment>
<accession>A0AAD3CHY5</accession>
<evidence type="ECO:0000256" key="1">
    <source>
        <dbReference type="ARBA" id="ARBA00009375"/>
    </source>
</evidence>
<dbReference type="EMBL" id="BLLK01000022">
    <property type="protein sequence ID" value="GFH46193.1"/>
    <property type="molecule type" value="Genomic_DNA"/>
</dbReference>
<dbReference type="HAMAP" id="MF_00171">
    <property type="entry name" value="TruA"/>
    <property type="match status" value="1"/>
</dbReference>
<dbReference type="AlphaFoldDB" id="A0AAD3CHY5"/>